<name>A0A1I7WLK0_HETBA</name>
<reference evidence="2" key="1">
    <citation type="submission" date="2016-11" db="UniProtKB">
        <authorList>
            <consortium name="WormBaseParasite"/>
        </authorList>
    </citation>
    <scope>IDENTIFICATION</scope>
</reference>
<keyword evidence="1" id="KW-1185">Reference proteome</keyword>
<organism evidence="1 2">
    <name type="scientific">Heterorhabditis bacteriophora</name>
    <name type="common">Entomopathogenic nematode worm</name>
    <dbReference type="NCBI Taxonomy" id="37862"/>
    <lineage>
        <taxon>Eukaryota</taxon>
        <taxon>Metazoa</taxon>
        <taxon>Ecdysozoa</taxon>
        <taxon>Nematoda</taxon>
        <taxon>Chromadorea</taxon>
        <taxon>Rhabditida</taxon>
        <taxon>Rhabditina</taxon>
        <taxon>Rhabditomorpha</taxon>
        <taxon>Strongyloidea</taxon>
        <taxon>Heterorhabditidae</taxon>
        <taxon>Heterorhabditis</taxon>
    </lineage>
</organism>
<protein>
    <submittedName>
        <fullName evidence="2">Uncharacterized protein</fullName>
    </submittedName>
</protein>
<accession>A0A1I7WLK0</accession>
<evidence type="ECO:0000313" key="1">
    <source>
        <dbReference type="Proteomes" id="UP000095283"/>
    </source>
</evidence>
<evidence type="ECO:0000313" key="2">
    <source>
        <dbReference type="WBParaSite" id="Hba_06004"/>
    </source>
</evidence>
<sequence>MLNLYCYIFNVSSNSESYLTLRNRKGFYISKFKLIYQIWVLVRKYFIAV</sequence>
<proteinExistence type="predicted"/>
<dbReference type="AlphaFoldDB" id="A0A1I7WLK0"/>
<dbReference type="Proteomes" id="UP000095283">
    <property type="component" value="Unplaced"/>
</dbReference>
<dbReference type="WBParaSite" id="Hba_06004">
    <property type="protein sequence ID" value="Hba_06004"/>
    <property type="gene ID" value="Hba_06004"/>
</dbReference>